<evidence type="ECO:0000313" key="2">
    <source>
        <dbReference type="Proteomes" id="UP000295388"/>
    </source>
</evidence>
<dbReference type="RefSeq" id="WP_133806081.1">
    <property type="nucleotide sequence ID" value="NZ_SNWQ01000059.1"/>
</dbReference>
<dbReference type="Proteomes" id="UP000295388">
    <property type="component" value="Unassembled WGS sequence"/>
</dbReference>
<name>A0A4R6IYJ1_9ACTN</name>
<proteinExistence type="predicted"/>
<keyword evidence="2" id="KW-1185">Reference proteome</keyword>
<gene>
    <name evidence="1" type="ORF">EV643_1593</name>
</gene>
<dbReference type="OrthoDB" id="289429at2"/>
<dbReference type="AlphaFoldDB" id="A0A4R6IYJ1"/>
<dbReference type="EMBL" id="SNWQ01000059">
    <property type="protein sequence ID" value="TDO27491.1"/>
    <property type="molecule type" value="Genomic_DNA"/>
</dbReference>
<sequence length="242" mass="26554">MNSEDLKSRALALRAAGNSPKQIARMLGIPRAKAVSLVHSVPSSRPLRGDTQEKPLVGCWVTRQWSNGLTIENRPSDWTDDDDLPPLAIGAGLTSVAVVREHSDNEVSVCGYLVDTYCQGVKNAYPPAIFDRRDIAAFLTDFFSAYEGPPLPAPLELAQDLVLGAVDYAETLGFEPQRDFYLAKPHLGAWQPPSRIGFGLHGKPYFQQGPYDDANRVMRILDRSVGPGNYHFTTEVTIDIGS</sequence>
<protein>
    <submittedName>
        <fullName evidence="1">Uncharacterized protein</fullName>
    </submittedName>
</protein>
<organism evidence="1 2">
    <name type="scientific">Kribbella caucasensis</name>
    <dbReference type="NCBI Taxonomy" id="2512215"/>
    <lineage>
        <taxon>Bacteria</taxon>
        <taxon>Bacillati</taxon>
        <taxon>Actinomycetota</taxon>
        <taxon>Actinomycetes</taxon>
        <taxon>Propionibacteriales</taxon>
        <taxon>Kribbellaceae</taxon>
        <taxon>Kribbella</taxon>
    </lineage>
</organism>
<comment type="caution">
    <text evidence="1">The sequence shown here is derived from an EMBL/GenBank/DDBJ whole genome shotgun (WGS) entry which is preliminary data.</text>
</comment>
<reference evidence="1 2" key="1">
    <citation type="submission" date="2019-03" db="EMBL/GenBank/DDBJ databases">
        <title>Genomic Encyclopedia of Type Strains, Phase III (KMG-III): the genomes of soil and plant-associated and newly described type strains.</title>
        <authorList>
            <person name="Whitman W."/>
        </authorList>
    </citation>
    <scope>NUCLEOTIDE SEQUENCE [LARGE SCALE GENOMIC DNA]</scope>
    <source>
        <strain evidence="1 2">VKM Ac-2527</strain>
    </source>
</reference>
<evidence type="ECO:0000313" key="1">
    <source>
        <dbReference type="EMBL" id="TDO27491.1"/>
    </source>
</evidence>
<accession>A0A4R6IYJ1</accession>